<evidence type="ECO:0008006" key="7">
    <source>
        <dbReference type="Google" id="ProtNLM"/>
    </source>
</evidence>
<protein>
    <recommendedName>
        <fullName evidence="7">Cytochrome P450</fullName>
    </recommendedName>
</protein>
<comment type="cofactor">
    <cofactor evidence="2">
        <name>heme</name>
        <dbReference type="ChEBI" id="CHEBI:30413"/>
    </cofactor>
</comment>
<dbReference type="InterPro" id="IPR001128">
    <property type="entry name" value="Cyt_P450"/>
</dbReference>
<dbReference type="GO" id="GO:0010291">
    <property type="term" value="F:beta-carotene 3-hydroxylase activity"/>
    <property type="evidence" value="ECO:0007669"/>
    <property type="project" value="TreeGrafter"/>
</dbReference>
<keyword evidence="2 3" id="KW-0408">Iron</keyword>
<evidence type="ECO:0000256" key="3">
    <source>
        <dbReference type="RuleBase" id="RU000461"/>
    </source>
</evidence>
<feature type="compositionally biased region" description="Polar residues" evidence="4">
    <location>
        <begin position="11"/>
        <end position="24"/>
    </location>
</feature>
<dbReference type="SUPFAM" id="SSF48264">
    <property type="entry name" value="Cytochrome P450"/>
    <property type="match status" value="1"/>
</dbReference>
<dbReference type="CDD" id="cd11046">
    <property type="entry name" value="CYP97"/>
    <property type="match status" value="1"/>
</dbReference>
<proteinExistence type="inferred from homology"/>
<evidence type="ECO:0000313" key="5">
    <source>
        <dbReference type="EMBL" id="KAK9837775.1"/>
    </source>
</evidence>
<dbReference type="InterPro" id="IPR036396">
    <property type="entry name" value="Cyt_P450_sf"/>
</dbReference>
<dbReference type="InterPro" id="IPR050196">
    <property type="entry name" value="Cytochrome_P450_Monoox"/>
</dbReference>
<keyword evidence="2 3" id="KW-0349">Heme</keyword>
<feature type="compositionally biased region" description="Basic and acidic residues" evidence="4">
    <location>
        <begin position="48"/>
        <end position="66"/>
    </location>
</feature>
<dbReference type="EMBL" id="JALJOS010000006">
    <property type="protein sequence ID" value="KAK9837775.1"/>
    <property type="molecule type" value="Genomic_DNA"/>
</dbReference>
<keyword evidence="3" id="KW-0503">Monooxygenase</keyword>
<reference evidence="5 6" key="1">
    <citation type="journal article" date="2024" name="Nat. Commun.">
        <title>Phylogenomics reveals the evolutionary origins of lichenization in chlorophyte algae.</title>
        <authorList>
            <person name="Puginier C."/>
            <person name="Libourel C."/>
            <person name="Otte J."/>
            <person name="Skaloud P."/>
            <person name="Haon M."/>
            <person name="Grisel S."/>
            <person name="Petersen M."/>
            <person name="Berrin J.G."/>
            <person name="Delaux P.M."/>
            <person name="Dal Grande F."/>
            <person name="Keller J."/>
        </authorList>
    </citation>
    <scope>NUCLEOTIDE SEQUENCE [LARGE SCALE GENOMIC DNA]</scope>
    <source>
        <strain evidence="5 6">SAG 2145</strain>
    </source>
</reference>
<dbReference type="Gene3D" id="1.10.630.10">
    <property type="entry name" value="Cytochrome P450"/>
    <property type="match status" value="1"/>
</dbReference>
<dbReference type="GO" id="GO:0020037">
    <property type="term" value="F:heme binding"/>
    <property type="evidence" value="ECO:0007669"/>
    <property type="project" value="InterPro"/>
</dbReference>
<dbReference type="PRINTS" id="PR00385">
    <property type="entry name" value="P450"/>
</dbReference>
<evidence type="ECO:0000256" key="1">
    <source>
        <dbReference type="ARBA" id="ARBA00010617"/>
    </source>
</evidence>
<dbReference type="Proteomes" id="UP001438707">
    <property type="component" value="Unassembled WGS sequence"/>
</dbReference>
<keyword evidence="2 3" id="KW-0479">Metal-binding</keyword>
<evidence type="ECO:0000313" key="6">
    <source>
        <dbReference type="Proteomes" id="UP001438707"/>
    </source>
</evidence>
<dbReference type="Pfam" id="PF00067">
    <property type="entry name" value="p450"/>
    <property type="match status" value="1"/>
</dbReference>
<dbReference type="PANTHER" id="PTHR24291:SF171">
    <property type="entry name" value="PROTEIN LUTEIN DEFICIENT 5, CHLOROPLASTIC"/>
    <property type="match status" value="1"/>
</dbReference>
<dbReference type="GO" id="GO:0009507">
    <property type="term" value="C:chloroplast"/>
    <property type="evidence" value="ECO:0007669"/>
    <property type="project" value="TreeGrafter"/>
</dbReference>
<evidence type="ECO:0000256" key="4">
    <source>
        <dbReference type="SAM" id="MobiDB-lite"/>
    </source>
</evidence>
<keyword evidence="3" id="KW-0560">Oxidoreductase</keyword>
<sequence length="601" mass="67391">MQDLRSLRHTCPSSQLKPRQSPRTPSCPGARVKPSRPSCSKLSNVPRKAKDAKEARKQDSLDERILSGEFTTPPSWRTQVINALQSLFGNLPGGPGRGIALALAKEGRKQRAADRKVMPEATGDIREIVGQPVFLPLYKLFTIYGKIFRLSFGPKSFVIISDAQLAKQVLVTNAAKYSKGLLSEILDFVMGQGLIPADGDIWKVRRRAIVPALHKRYVAAMVDMFGDCALHSTSTLTKASRGGRPVEMENFFSRLALDIIGKAVFDYDFDSLTHDDPVIKAVYTTLREAEYRSTAFIPYWNFAPLRAIVPRQRRCTEALDIVNTTLNGLISKCKTLVDEEDQEFQEEFLGDKDPSILHFLLASGEEISSKQLRDDLMTMLIAGHETTAAVLTWTMYCLSKHPEYIERIQAEVDEVVGDGKPTFDDIKRLAFTMRVINESMRLYPQPPVLIRRALEEDELDGYTIPKGSDFFISVWNLHRSPQYWDNPEEFNPDRFSTSRPVPNEVTEEYAYLPFGAGRRKCIGDQFALFESVVILAMLFRRFDFKMAANAPAVGMTTGATIHTSDGLLMSVSPRSMPELMQKADKAAEPALKIPQEAVRVA</sequence>
<feature type="region of interest" description="Disordered" evidence="4">
    <location>
        <begin position="1"/>
        <end position="70"/>
    </location>
</feature>
<dbReference type="GO" id="GO:0016705">
    <property type="term" value="F:oxidoreductase activity, acting on paired donors, with incorporation or reduction of molecular oxygen"/>
    <property type="evidence" value="ECO:0007669"/>
    <property type="project" value="InterPro"/>
</dbReference>
<dbReference type="InterPro" id="IPR002401">
    <property type="entry name" value="Cyt_P450_E_grp-I"/>
</dbReference>
<dbReference type="PANTHER" id="PTHR24291">
    <property type="entry name" value="CYTOCHROME P450 FAMILY 4"/>
    <property type="match status" value="1"/>
</dbReference>
<dbReference type="AlphaFoldDB" id="A0AAW1RVI7"/>
<evidence type="ECO:0000256" key="2">
    <source>
        <dbReference type="PIRSR" id="PIRSR602401-1"/>
    </source>
</evidence>
<name>A0AAW1RVI7_9CHLO</name>
<dbReference type="PRINTS" id="PR00463">
    <property type="entry name" value="EP450I"/>
</dbReference>
<feature type="binding site" description="axial binding residue" evidence="2">
    <location>
        <position position="521"/>
    </location>
    <ligand>
        <name>heme</name>
        <dbReference type="ChEBI" id="CHEBI:30413"/>
    </ligand>
    <ligandPart>
        <name>Fe</name>
        <dbReference type="ChEBI" id="CHEBI:18248"/>
    </ligandPart>
</feature>
<organism evidence="5 6">
    <name type="scientific">Apatococcus lobatus</name>
    <dbReference type="NCBI Taxonomy" id="904363"/>
    <lineage>
        <taxon>Eukaryota</taxon>
        <taxon>Viridiplantae</taxon>
        <taxon>Chlorophyta</taxon>
        <taxon>core chlorophytes</taxon>
        <taxon>Trebouxiophyceae</taxon>
        <taxon>Chlorellales</taxon>
        <taxon>Chlorellaceae</taxon>
        <taxon>Apatococcus</taxon>
    </lineage>
</organism>
<dbReference type="PROSITE" id="PS00086">
    <property type="entry name" value="CYTOCHROME_P450"/>
    <property type="match status" value="1"/>
</dbReference>
<dbReference type="GO" id="GO:0016123">
    <property type="term" value="P:xanthophyll biosynthetic process"/>
    <property type="evidence" value="ECO:0007669"/>
    <property type="project" value="TreeGrafter"/>
</dbReference>
<dbReference type="InterPro" id="IPR017972">
    <property type="entry name" value="Cyt_P450_CS"/>
</dbReference>
<comment type="similarity">
    <text evidence="1 3">Belongs to the cytochrome P450 family.</text>
</comment>
<keyword evidence="6" id="KW-1185">Reference proteome</keyword>
<comment type="caution">
    <text evidence="5">The sequence shown here is derived from an EMBL/GenBank/DDBJ whole genome shotgun (WGS) entry which is preliminary data.</text>
</comment>
<gene>
    <name evidence="5" type="ORF">WJX74_004805</name>
</gene>
<dbReference type="GO" id="GO:0005506">
    <property type="term" value="F:iron ion binding"/>
    <property type="evidence" value="ECO:0007669"/>
    <property type="project" value="InterPro"/>
</dbReference>
<accession>A0AAW1RVI7</accession>